<dbReference type="PANTHER" id="PTHR12815:SF47">
    <property type="entry name" value="TRANSLOCATION AND ASSEMBLY MODULE SUBUNIT TAMA"/>
    <property type="match status" value="1"/>
</dbReference>
<keyword evidence="5" id="KW-0998">Cell outer membrane</keyword>
<dbReference type="Pfam" id="PF08479">
    <property type="entry name" value="POTRA_2"/>
    <property type="match status" value="1"/>
</dbReference>
<dbReference type="EMBL" id="CP001287">
    <property type="protein sequence ID" value="ACK64453.1"/>
    <property type="molecule type" value="Genomic_DNA"/>
</dbReference>
<evidence type="ECO:0000313" key="11">
    <source>
        <dbReference type="Proteomes" id="UP000008204"/>
    </source>
</evidence>
<dbReference type="eggNOG" id="COG4775">
    <property type="taxonomic scope" value="Bacteria"/>
</dbReference>
<dbReference type="GO" id="GO:0019867">
    <property type="term" value="C:outer membrane"/>
    <property type="evidence" value="ECO:0007669"/>
    <property type="project" value="InterPro"/>
</dbReference>
<reference evidence="11" key="1">
    <citation type="journal article" date="2011" name="MBio">
        <title>Novel metabolic attributes of the genus Cyanothece, comprising a group of unicellular nitrogen-fixing Cyanobacteria.</title>
        <authorList>
            <person name="Bandyopadhyay A."/>
            <person name="Elvitigala T."/>
            <person name="Welsh E."/>
            <person name="Stockel J."/>
            <person name="Liberton M."/>
            <person name="Min H."/>
            <person name="Sherman L.A."/>
            <person name="Pakrasi H.B."/>
        </authorList>
    </citation>
    <scope>NUCLEOTIDE SEQUENCE [LARGE SCALE GENOMIC DNA]</scope>
    <source>
        <strain evidence="11">PCC 8801</strain>
    </source>
</reference>
<evidence type="ECO:0000256" key="1">
    <source>
        <dbReference type="ARBA" id="ARBA00004370"/>
    </source>
</evidence>
<evidence type="ECO:0000256" key="6">
    <source>
        <dbReference type="SAM" id="MobiDB-lite"/>
    </source>
</evidence>
<evidence type="ECO:0000313" key="10">
    <source>
        <dbReference type="EMBL" id="ACK64453.1"/>
    </source>
</evidence>
<dbReference type="Proteomes" id="UP000008204">
    <property type="component" value="Chromosome"/>
</dbReference>
<dbReference type="AlphaFoldDB" id="B7K3D3"/>
<dbReference type="PANTHER" id="PTHR12815">
    <property type="entry name" value="SORTING AND ASSEMBLY MACHINERY SAMM50 PROTEIN FAMILY MEMBER"/>
    <property type="match status" value="1"/>
</dbReference>
<feature type="domain" description="POTRA" evidence="8">
    <location>
        <begin position="158"/>
        <end position="224"/>
    </location>
</feature>
<comment type="subcellular location">
    <subcellularLocation>
        <location evidence="1">Membrane</location>
    </subcellularLocation>
</comment>
<evidence type="ECO:0000256" key="5">
    <source>
        <dbReference type="ARBA" id="ARBA00023237"/>
    </source>
</evidence>
<evidence type="ECO:0000259" key="8">
    <source>
        <dbReference type="Pfam" id="PF07244"/>
    </source>
</evidence>
<proteinExistence type="predicted"/>
<dbReference type="Pfam" id="PF07244">
    <property type="entry name" value="POTRA"/>
    <property type="match status" value="2"/>
</dbReference>
<keyword evidence="2" id="KW-0812">Transmembrane</keyword>
<protein>
    <submittedName>
        <fullName evidence="10">Surface antigen (D15)</fullName>
    </submittedName>
</protein>
<dbReference type="Pfam" id="PF01103">
    <property type="entry name" value="Omp85"/>
    <property type="match status" value="1"/>
</dbReference>
<evidence type="ECO:0000256" key="4">
    <source>
        <dbReference type="ARBA" id="ARBA00023136"/>
    </source>
</evidence>
<name>B7K3D3_RIPO1</name>
<keyword evidence="11" id="KW-1185">Reference proteome</keyword>
<dbReference type="InterPro" id="IPR000184">
    <property type="entry name" value="Bac_surfAg_D15"/>
</dbReference>
<organism evidence="10 11">
    <name type="scientific">Rippkaea orientalis (strain PCC 8801 / RF-1)</name>
    <name type="common">Cyanothece sp. (strain PCC 8801)</name>
    <dbReference type="NCBI Taxonomy" id="41431"/>
    <lineage>
        <taxon>Bacteria</taxon>
        <taxon>Bacillati</taxon>
        <taxon>Cyanobacteriota</taxon>
        <taxon>Cyanophyceae</taxon>
        <taxon>Oscillatoriophycideae</taxon>
        <taxon>Chroococcales</taxon>
        <taxon>Aphanothecaceae</taxon>
        <taxon>Rippkaea</taxon>
        <taxon>Rippkaea orientalis</taxon>
    </lineage>
</organism>
<feature type="region of interest" description="Disordered" evidence="6">
    <location>
        <begin position="84"/>
        <end position="150"/>
    </location>
</feature>
<feature type="compositionally biased region" description="Low complexity" evidence="6">
    <location>
        <begin position="85"/>
        <end position="104"/>
    </location>
</feature>
<dbReference type="STRING" id="41431.PCC8801_0355"/>
<dbReference type="InterPro" id="IPR010827">
    <property type="entry name" value="BamA/TamA_POTRA"/>
</dbReference>
<feature type="domain" description="Bacterial surface antigen (D15)" evidence="7">
    <location>
        <begin position="415"/>
        <end position="752"/>
    </location>
</feature>
<sequence>MDVTNEIKNLSLSPILAILLGTATVFSLAQSVRGETMPPENEAATSLELNNEVANDLILRSDAQLELEDLNPSVSSLKKSIAAESTPLPTTPDSDLPPQTQAQETPPPTPTETPTPVESPSDQPPSVPEIPTPTQPPASQTPLTEESPGPEPQVLVVEVVVSGAETELENLVYNTIQTRPGRTATRSQLQEDVNAIYATGFFANVKVTPADTPLGVRITFEVDPNPTLAKVVIETGTDTEKQRVLPPEVIQEIFGEQYNKILNLRELQNGIKKLNEWYSEQGYDLAQVIGSPKVGEDGTVTLIISEGIIQEIEVRFFNAEDDPVEGRTRKFIVTREMQLKSGNVFNRRIAQTDLQRVFSLGLFEDVRISFSPGEDPKEVIVNVDVVEGNTGSLAAGAGISSTSGLFGTVSYQEQNLGGNAQTIGGEVQVGERELLFDINFTDPWIAGDPYRTSYTVNGFRRRTISLVFDGDDSSIRTLNEFDSPRVVRTGGSVTFSRPIADDVFTIPDWRTSLGLSYQRVQVENAEGDIAPLSAPLNGFPSQPLSFSDDGKDDLLTISFGAAQDFRNNPLRPTSGYLLRLGIEQTLPVGSGSIFFTRLRGSYSHYIPVDFIDLGFIDEDQPRPQALAFNVQAGTVLEDLPPYEAFVIGGSNSVRGYPEGEVGAGRSYFQASAEYRFPVIPAVGAALFFDYGTTIKSQRSVRGFPGTVRGLPSDGYGYGLGIRIQSPVGPIRVDYGINNEGDSRLHFGIGERF</sequence>
<feature type="compositionally biased region" description="Pro residues" evidence="6">
    <location>
        <begin position="122"/>
        <end position="136"/>
    </location>
</feature>
<dbReference type="InterPro" id="IPR013686">
    <property type="entry name" value="Polypept-transport_assoc_ShlB"/>
</dbReference>
<dbReference type="RefSeq" id="WP_012593730.1">
    <property type="nucleotide sequence ID" value="NC_011726.1"/>
</dbReference>
<dbReference type="InterPro" id="IPR039910">
    <property type="entry name" value="D15-like"/>
</dbReference>
<dbReference type="Gene3D" id="3.10.20.310">
    <property type="entry name" value="membrane protein fhac"/>
    <property type="match status" value="3"/>
</dbReference>
<evidence type="ECO:0000259" key="9">
    <source>
        <dbReference type="Pfam" id="PF08479"/>
    </source>
</evidence>
<dbReference type="Gene3D" id="2.40.160.50">
    <property type="entry name" value="membrane protein fhac: a member of the omp85/tpsb transporter family"/>
    <property type="match status" value="1"/>
</dbReference>
<dbReference type="KEGG" id="cyp:PCC8801_0355"/>
<evidence type="ECO:0000259" key="7">
    <source>
        <dbReference type="Pfam" id="PF01103"/>
    </source>
</evidence>
<evidence type="ECO:0000256" key="3">
    <source>
        <dbReference type="ARBA" id="ARBA00022729"/>
    </source>
</evidence>
<gene>
    <name evidence="10" type="ordered locus">PCC8801_0355</name>
</gene>
<accession>B7K3D3</accession>
<dbReference type="OrthoDB" id="9776356at2"/>
<keyword evidence="3" id="KW-0732">Signal</keyword>
<dbReference type="HOGENOM" id="CLU_007664_2_0_3"/>
<keyword evidence="4" id="KW-0472">Membrane</keyword>
<evidence type="ECO:0000256" key="2">
    <source>
        <dbReference type="ARBA" id="ARBA00022692"/>
    </source>
</evidence>
<feature type="domain" description="Polypeptide-transport-associated ShlB-type" evidence="9">
    <location>
        <begin position="239"/>
        <end position="307"/>
    </location>
</feature>
<feature type="domain" description="POTRA" evidence="8">
    <location>
        <begin position="327"/>
        <end position="388"/>
    </location>
</feature>